<dbReference type="PRINTS" id="PR00297">
    <property type="entry name" value="CHAPERONIN10"/>
</dbReference>
<organism evidence="5 6">
    <name type="scientific">Anatilimnocola aggregata</name>
    <dbReference type="NCBI Taxonomy" id="2528021"/>
    <lineage>
        <taxon>Bacteria</taxon>
        <taxon>Pseudomonadati</taxon>
        <taxon>Planctomycetota</taxon>
        <taxon>Planctomycetia</taxon>
        <taxon>Pirellulales</taxon>
        <taxon>Pirellulaceae</taxon>
        <taxon>Anatilimnocola</taxon>
    </lineage>
</organism>
<accession>A0A517YCR4</accession>
<dbReference type="GO" id="GO:0046872">
    <property type="term" value="F:metal ion binding"/>
    <property type="evidence" value="ECO:0007669"/>
    <property type="project" value="TreeGrafter"/>
</dbReference>
<comment type="subunit">
    <text evidence="3">Heptamer of 7 subunits arranged in a ring. Interacts with the chaperonin GroEL.</text>
</comment>
<evidence type="ECO:0000256" key="2">
    <source>
        <dbReference type="ARBA" id="ARBA00023186"/>
    </source>
</evidence>
<comment type="similarity">
    <text evidence="1 3 4">Belongs to the GroES chaperonin family.</text>
</comment>
<dbReference type="InterPro" id="IPR020818">
    <property type="entry name" value="Chaperonin_GroES"/>
</dbReference>
<name>A0A517YCR4_9BACT</name>
<dbReference type="InterPro" id="IPR018369">
    <property type="entry name" value="Chaprnonin_Cpn10_CS"/>
</dbReference>
<dbReference type="OrthoDB" id="9806791at2"/>
<dbReference type="PROSITE" id="PS00681">
    <property type="entry name" value="CHAPERONINS_CPN10"/>
    <property type="match status" value="1"/>
</dbReference>
<keyword evidence="6" id="KW-1185">Reference proteome</keyword>
<evidence type="ECO:0000256" key="3">
    <source>
        <dbReference type="HAMAP-Rule" id="MF_00580"/>
    </source>
</evidence>
<sequence length="110" mass="11984">MATATKDKKKAPAQLKLQPLGDRVVVEREASEERTAGGILLPDAAKEKPQRGTIVSVGNGKLLENGTRGQLQVKVGDRVIFTSWAGENFKIGDDELLLMREEDILAVLED</sequence>
<dbReference type="SMART" id="SM00883">
    <property type="entry name" value="Cpn10"/>
    <property type="match status" value="1"/>
</dbReference>
<dbReference type="GO" id="GO:0044183">
    <property type="term" value="F:protein folding chaperone"/>
    <property type="evidence" value="ECO:0007669"/>
    <property type="project" value="InterPro"/>
</dbReference>
<proteinExistence type="inferred from homology"/>
<dbReference type="CDD" id="cd00320">
    <property type="entry name" value="cpn10"/>
    <property type="match status" value="1"/>
</dbReference>
<dbReference type="Pfam" id="PF00166">
    <property type="entry name" value="Cpn10"/>
    <property type="match status" value="1"/>
</dbReference>
<keyword evidence="3" id="KW-0963">Cytoplasm</keyword>
<evidence type="ECO:0000256" key="1">
    <source>
        <dbReference type="ARBA" id="ARBA00006975"/>
    </source>
</evidence>
<protein>
    <recommendedName>
        <fullName evidence="3">Co-chaperonin GroES</fullName>
    </recommendedName>
    <alternativeName>
        <fullName evidence="3">10 kDa chaperonin</fullName>
    </alternativeName>
    <alternativeName>
        <fullName evidence="3">Chaperonin-10</fullName>
        <shortName evidence="3">Cpn10</shortName>
    </alternativeName>
</protein>
<evidence type="ECO:0000313" key="5">
    <source>
        <dbReference type="EMBL" id="QDU28021.1"/>
    </source>
</evidence>
<dbReference type="GO" id="GO:0005737">
    <property type="term" value="C:cytoplasm"/>
    <property type="evidence" value="ECO:0007669"/>
    <property type="project" value="UniProtKB-SubCell"/>
</dbReference>
<evidence type="ECO:0000313" key="6">
    <source>
        <dbReference type="Proteomes" id="UP000315017"/>
    </source>
</evidence>
<dbReference type="InterPro" id="IPR037124">
    <property type="entry name" value="Chaperonin_GroES_sf"/>
</dbReference>
<dbReference type="GO" id="GO:0051087">
    <property type="term" value="F:protein-folding chaperone binding"/>
    <property type="evidence" value="ECO:0007669"/>
    <property type="project" value="TreeGrafter"/>
</dbReference>
<dbReference type="Proteomes" id="UP000315017">
    <property type="component" value="Chromosome"/>
</dbReference>
<dbReference type="SUPFAM" id="SSF50129">
    <property type="entry name" value="GroES-like"/>
    <property type="match status" value="1"/>
</dbReference>
<dbReference type="NCBIfam" id="NF001527">
    <property type="entry name" value="PRK00364.1-2"/>
    <property type="match status" value="1"/>
</dbReference>
<dbReference type="RefSeq" id="WP_145089613.1">
    <property type="nucleotide sequence ID" value="NZ_CP036274.1"/>
</dbReference>
<dbReference type="KEGG" id="aagg:ETAA8_31130"/>
<dbReference type="PANTHER" id="PTHR10772">
    <property type="entry name" value="10 KDA HEAT SHOCK PROTEIN"/>
    <property type="match status" value="1"/>
</dbReference>
<dbReference type="NCBIfam" id="NF001531">
    <property type="entry name" value="PRK00364.2-2"/>
    <property type="match status" value="1"/>
</dbReference>
<dbReference type="GO" id="GO:0005524">
    <property type="term" value="F:ATP binding"/>
    <property type="evidence" value="ECO:0007669"/>
    <property type="project" value="InterPro"/>
</dbReference>
<dbReference type="AlphaFoldDB" id="A0A517YCR4"/>
<dbReference type="EMBL" id="CP036274">
    <property type="protein sequence ID" value="QDU28021.1"/>
    <property type="molecule type" value="Genomic_DNA"/>
</dbReference>
<dbReference type="FunFam" id="2.30.33.40:FF:000001">
    <property type="entry name" value="10 kDa chaperonin"/>
    <property type="match status" value="1"/>
</dbReference>
<reference evidence="5 6" key="1">
    <citation type="submission" date="2019-02" db="EMBL/GenBank/DDBJ databases">
        <title>Deep-cultivation of Planctomycetes and their phenomic and genomic characterization uncovers novel biology.</title>
        <authorList>
            <person name="Wiegand S."/>
            <person name="Jogler M."/>
            <person name="Boedeker C."/>
            <person name="Pinto D."/>
            <person name="Vollmers J."/>
            <person name="Rivas-Marin E."/>
            <person name="Kohn T."/>
            <person name="Peeters S.H."/>
            <person name="Heuer A."/>
            <person name="Rast P."/>
            <person name="Oberbeckmann S."/>
            <person name="Bunk B."/>
            <person name="Jeske O."/>
            <person name="Meyerdierks A."/>
            <person name="Storesund J.E."/>
            <person name="Kallscheuer N."/>
            <person name="Luecker S."/>
            <person name="Lage O.M."/>
            <person name="Pohl T."/>
            <person name="Merkel B.J."/>
            <person name="Hornburger P."/>
            <person name="Mueller R.-W."/>
            <person name="Bruemmer F."/>
            <person name="Labrenz M."/>
            <person name="Spormann A.M."/>
            <person name="Op den Camp H."/>
            <person name="Overmann J."/>
            <person name="Amann R."/>
            <person name="Jetten M.S.M."/>
            <person name="Mascher T."/>
            <person name="Medema M.H."/>
            <person name="Devos D.P."/>
            <person name="Kaster A.-K."/>
            <person name="Ovreas L."/>
            <person name="Rohde M."/>
            <person name="Galperin M.Y."/>
            <person name="Jogler C."/>
        </authorList>
    </citation>
    <scope>NUCLEOTIDE SEQUENCE [LARGE SCALE GENOMIC DNA]</scope>
    <source>
        <strain evidence="5 6">ETA_A8</strain>
    </source>
</reference>
<evidence type="ECO:0000256" key="4">
    <source>
        <dbReference type="RuleBase" id="RU000535"/>
    </source>
</evidence>
<keyword evidence="2 3" id="KW-0143">Chaperone</keyword>
<dbReference type="Gene3D" id="2.30.33.40">
    <property type="entry name" value="GroES chaperonin"/>
    <property type="match status" value="1"/>
</dbReference>
<gene>
    <name evidence="5" type="primary">groS_3</name>
    <name evidence="3" type="synonym">groES</name>
    <name evidence="3" type="synonym">groS</name>
    <name evidence="5" type="ORF">ETAA8_31130</name>
</gene>
<dbReference type="GO" id="GO:0051082">
    <property type="term" value="F:unfolded protein binding"/>
    <property type="evidence" value="ECO:0007669"/>
    <property type="project" value="TreeGrafter"/>
</dbReference>
<dbReference type="InterPro" id="IPR011032">
    <property type="entry name" value="GroES-like_sf"/>
</dbReference>
<comment type="subcellular location">
    <subcellularLocation>
        <location evidence="3">Cytoplasm</location>
    </subcellularLocation>
</comment>
<dbReference type="PANTHER" id="PTHR10772:SF58">
    <property type="entry name" value="CO-CHAPERONIN GROES"/>
    <property type="match status" value="1"/>
</dbReference>
<dbReference type="HAMAP" id="MF_00580">
    <property type="entry name" value="CH10"/>
    <property type="match status" value="1"/>
</dbReference>
<dbReference type="NCBIfam" id="NF001533">
    <property type="entry name" value="PRK00364.2-4"/>
    <property type="match status" value="1"/>
</dbReference>
<comment type="function">
    <text evidence="3 4">Together with the chaperonin GroEL, plays an essential role in assisting protein folding. The GroEL-GroES system forms a nano-cage that allows encapsulation of the non-native substrate proteins and provides a physical environment optimized to promote and accelerate protein folding. GroES binds to the apical surface of the GroEL ring, thereby capping the opening of the GroEL channel.</text>
</comment>